<proteinExistence type="inferred from homology"/>
<evidence type="ECO:0000256" key="5">
    <source>
        <dbReference type="SAM" id="MobiDB-lite"/>
    </source>
</evidence>
<dbReference type="InterPro" id="IPR027417">
    <property type="entry name" value="P-loop_NTPase"/>
</dbReference>
<evidence type="ECO:0000313" key="6">
    <source>
        <dbReference type="EMBL" id="KKL93965.1"/>
    </source>
</evidence>
<evidence type="ECO:0000256" key="4">
    <source>
        <dbReference type="SAM" id="Coils"/>
    </source>
</evidence>
<accession>A0A0F9IJH6</accession>
<dbReference type="PROSITE" id="PS51419">
    <property type="entry name" value="RAB"/>
    <property type="match status" value="1"/>
</dbReference>
<feature type="compositionally biased region" description="Basic and acidic residues" evidence="5">
    <location>
        <begin position="90"/>
        <end position="101"/>
    </location>
</feature>
<feature type="coiled-coil region" evidence="4">
    <location>
        <begin position="33"/>
        <end position="74"/>
    </location>
</feature>
<keyword evidence="3" id="KW-0342">GTP-binding</keyword>
<dbReference type="Gene3D" id="3.40.50.300">
    <property type="entry name" value="P-loop containing nucleotide triphosphate hydrolases"/>
    <property type="match status" value="1"/>
</dbReference>
<name>A0A0F9IJH6_9ZZZZ</name>
<dbReference type="EMBL" id="LAZR01019051">
    <property type="protein sequence ID" value="KKL93965.1"/>
    <property type="molecule type" value="Genomic_DNA"/>
</dbReference>
<evidence type="ECO:0000256" key="2">
    <source>
        <dbReference type="ARBA" id="ARBA00022741"/>
    </source>
</evidence>
<evidence type="ECO:0008006" key="7">
    <source>
        <dbReference type="Google" id="ProtNLM"/>
    </source>
</evidence>
<dbReference type="PANTHER" id="PTHR47981:SF20">
    <property type="entry name" value="RAS-RELATED PROTEIN RAB-7A"/>
    <property type="match status" value="1"/>
</dbReference>
<dbReference type="SUPFAM" id="SSF52540">
    <property type="entry name" value="P-loop containing nucleoside triphosphate hydrolases"/>
    <property type="match status" value="1"/>
</dbReference>
<gene>
    <name evidence="6" type="ORF">LCGC14_1869430</name>
</gene>
<dbReference type="Pfam" id="PF00071">
    <property type="entry name" value="Ras"/>
    <property type="match status" value="1"/>
</dbReference>
<comment type="caution">
    <text evidence="6">The sequence shown here is derived from an EMBL/GenBank/DDBJ whole genome shotgun (WGS) entry which is preliminary data.</text>
</comment>
<reference evidence="6" key="1">
    <citation type="journal article" date="2015" name="Nature">
        <title>Complex archaea that bridge the gap between prokaryotes and eukaryotes.</title>
        <authorList>
            <person name="Spang A."/>
            <person name="Saw J.H."/>
            <person name="Jorgensen S.L."/>
            <person name="Zaremba-Niedzwiedzka K."/>
            <person name="Martijn J."/>
            <person name="Lind A.E."/>
            <person name="van Eijk R."/>
            <person name="Schleper C."/>
            <person name="Guy L."/>
            <person name="Ettema T.J."/>
        </authorList>
    </citation>
    <scope>NUCLEOTIDE SEQUENCE</scope>
</reference>
<keyword evidence="4" id="KW-0175">Coiled coil</keyword>
<feature type="region of interest" description="Disordered" evidence="5">
    <location>
        <begin position="85"/>
        <end position="105"/>
    </location>
</feature>
<evidence type="ECO:0000256" key="1">
    <source>
        <dbReference type="ARBA" id="ARBA00006270"/>
    </source>
</evidence>
<dbReference type="AlphaFoldDB" id="A0A0F9IJH6"/>
<organism evidence="6">
    <name type="scientific">marine sediment metagenome</name>
    <dbReference type="NCBI Taxonomy" id="412755"/>
    <lineage>
        <taxon>unclassified sequences</taxon>
        <taxon>metagenomes</taxon>
        <taxon>ecological metagenomes</taxon>
    </lineage>
</organism>
<sequence>MSKKKQNKIGKNKKLKRRTIGEVKNGEYLITYTRHLEKKIRILEKEKQLLDAERLRLEQEISRLKNEYIEKIKAPIVSNNSGNNFSKSLGKVDKKQKESPKDSTTTIDYPIEEEVDKLQEPNEILLKWYELQHIKTEQPPASNDRDYSFKIIVLGKPEKTAFIRRFTTGFFQEDIKMTTGADFSVKNVEVGGRTMTLRIWDFDTGERFKPLLAPFIKGANGAIVLYDLIAAPPLPDISAVIAFVHPLVGSLPIFLSIPELPSKAKEIVTLLKKYTFTEISNEIGPKGERVFELLTKKMLEYEYIGLL</sequence>
<evidence type="ECO:0000256" key="3">
    <source>
        <dbReference type="ARBA" id="ARBA00023134"/>
    </source>
</evidence>
<comment type="similarity">
    <text evidence="1">Belongs to the small GTPase superfamily. Rab family.</text>
</comment>
<protein>
    <recommendedName>
        <fullName evidence="7">GTP-binding protein</fullName>
    </recommendedName>
</protein>
<dbReference type="PRINTS" id="PR00449">
    <property type="entry name" value="RASTRNSFRMNG"/>
</dbReference>
<dbReference type="PANTHER" id="PTHR47981">
    <property type="entry name" value="RAB FAMILY"/>
    <property type="match status" value="1"/>
</dbReference>
<keyword evidence="2" id="KW-0547">Nucleotide-binding</keyword>
<dbReference type="InterPro" id="IPR001806">
    <property type="entry name" value="Small_GTPase"/>
</dbReference>
<dbReference type="GO" id="GO:0003924">
    <property type="term" value="F:GTPase activity"/>
    <property type="evidence" value="ECO:0007669"/>
    <property type="project" value="InterPro"/>
</dbReference>
<dbReference type="GO" id="GO:0005525">
    <property type="term" value="F:GTP binding"/>
    <property type="evidence" value="ECO:0007669"/>
    <property type="project" value="UniProtKB-KW"/>
</dbReference>
<dbReference type="SMART" id="SM00175">
    <property type="entry name" value="RAB"/>
    <property type="match status" value="1"/>
</dbReference>